<gene>
    <name evidence="2" type="ORF">ADICEAN_03032</name>
</gene>
<evidence type="ECO:0000313" key="3">
    <source>
        <dbReference type="Proteomes" id="UP000011910"/>
    </source>
</evidence>
<reference evidence="2 3" key="1">
    <citation type="journal article" date="2013" name="Genome Announc.">
        <title>Draft Genome Sequence of Cesiribacter andamanensis Strain AMV16T, Isolated from a Soil Sample from a Mud Volcano in the Andaman Islands, India.</title>
        <authorList>
            <person name="Shivaji S."/>
            <person name="Ara S."/>
            <person name="Begum Z."/>
            <person name="Srinivas T.N."/>
            <person name="Singh A."/>
            <person name="Kumar Pinnaka A."/>
        </authorList>
    </citation>
    <scope>NUCLEOTIDE SEQUENCE [LARGE SCALE GENOMIC DNA]</scope>
    <source>
        <strain evidence="2 3">AMV16</strain>
    </source>
</reference>
<protein>
    <recommendedName>
        <fullName evidence="4">CHRD domain-containing protein</fullName>
    </recommendedName>
</protein>
<feature type="chain" id="PRO_5004081859" description="CHRD domain-containing protein" evidence="1">
    <location>
        <begin position="24"/>
        <end position="210"/>
    </location>
</feature>
<evidence type="ECO:0000256" key="1">
    <source>
        <dbReference type="SAM" id="SignalP"/>
    </source>
</evidence>
<proteinExistence type="predicted"/>
<name>M7N3Q1_9BACT</name>
<organism evidence="2 3">
    <name type="scientific">Cesiribacter andamanensis AMV16</name>
    <dbReference type="NCBI Taxonomy" id="1279009"/>
    <lineage>
        <taxon>Bacteria</taxon>
        <taxon>Pseudomonadati</taxon>
        <taxon>Bacteroidota</taxon>
        <taxon>Cytophagia</taxon>
        <taxon>Cytophagales</taxon>
        <taxon>Cesiribacteraceae</taxon>
        <taxon>Cesiribacter</taxon>
    </lineage>
</organism>
<dbReference type="PROSITE" id="PS51257">
    <property type="entry name" value="PROKAR_LIPOPROTEIN"/>
    <property type="match status" value="1"/>
</dbReference>
<evidence type="ECO:0008006" key="4">
    <source>
        <dbReference type="Google" id="ProtNLM"/>
    </source>
</evidence>
<dbReference type="AlphaFoldDB" id="M7N3Q1"/>
<dbReference type="STRING" id="1279009.ADICEAN_03032"/>
<dbReference type="Proteomes" id="UP000011910">
    <property type="component" value="Unassembled WGS sequence"/>
</dbReference>
<keyword evidence="3" id="KW-1185">Reference proteome</keyword>
<accession>M7N3Q1</accession>
<feature type="signal peptide" evidence="1">
    <location>
        <begin position="1"/>
        <end position="23"/>
    </location>
</feature>
<dbReference type="eggNOG" id="COG3210">
    <property type="taxonomic scope" value="Bacteria"/>
</dbReference>
<comment type="caution">
    <text evidence="2">The sequence shown here is derived from an EMBL/GenBank/DDBJ whole genome shotgun (WGS) entry which is preliminary data.</text>
</comment>
<evidence type="ECO:0000313" key="2">
    <source>
        <dbReference type="EMBL" id="EMR01836.1"/>
    </source>
</evidence>
<dbReference type="PATRIC" id="fig|1279009.4.peg.3077"/>
<keyword evidence="1" id="KW-0732">Signal</keyword>
<sequence>MKLSPTFLSRIPALFLSCCLLLAFGCSDSQDAVEPTLDMDSKANNKSANMMKEYWVEINPLNHSGVTGQAKLVVEGNVLTVEVWAEGLEAGMPHPQHIHGFVENKGNATCPPPSADVNGDGLIDLGEGVPFYGPVLVSLTPFPTAEDGTIHYKQTFMLGMGDMIAYQALKPLQNRVIVLHGMTVEGTYWPTLPIACGQIMPGNSMGMGNR</sequence>
<dbReference type="EMBL" id="AODQ01000087">
    <property type="protein sequence ID" value="EMR01836.1"/>
    <property type="molecule type" value="Genomic_DNA"/>
</dbReference>